<reference evidence="2 3" key="1">
    <citation type="submission" date="2016-03" db="EMBL/GenBank/DDBJ databases">
        <authorList>
            <person name="Ploux O."/>
        </authorList>
    </citation>
    <scope>NUCLEOTIDE SEQUENCE [LARGE SCALE GENOMIC DNA]</scope>
    <source>
        <strain evidence="2 3">UAMH 11012</strain>
    </source>
</reference>
<dbReference type="CDD" id="cd03676">
    <property type="entry name" value="NUDIX_Tnr3_like"/>
    <property type="match status" value="1"/>
</dbReference>
<proteinExistence type="predicted"/>
<dbReference type="Proteomes" id="UP000184330">
    <property type="component" value="Unassembled WGS sequence"/>
</dbReference>
<sequence length="327" mass="36803">MITASKTYLDLVNDCDQFPYDDPLAGVAEHWSSIYCFFLPYDSRHHGLMLSSIVQKMPWTEEFQINHDARTVHLVPKDKSDLAESCTDALSKQVQACIDSEDCFHVIDRRHSEPYPIIGANFPVHLERYASTLFGIISRGAHLTAYTKTSEGMKIWVPRRSPKCFTYPNCLDTTVAGGISLEDPFECIVRESDEEASLSEDLVRKNAIACGCISYVGLNDARGGGEMGLISPDIMYIYDLELPIEVICHQNDDEVKDFTLMTIEEVKKGLAEGEFKKNSAIVMIDFFIRHGIITVENEPNYAEIVARIHRRLPLPTTASHYGVIDTV</sequence>
<evidence type="ECO:0000313" key="2">
    <source>
        <dbReference type="EMBL" id="CZR54166.1"/>
    </source>
</evidence>
<evidence type="ECO:0000313" key="3">
    <source>
        <dbReference type="Proteomes" id="UP000184330"/>
    </source>
</evidence>
<dbReference type="GO" id="GO:0044715">
    <property type="term" value="F:8-oxo-dGDP phosphatase activity"/>
    <property type="evidence" value="ECO:0007669"/>
    <property type="project" value="UniProtKB-ARBA"/>
</dbReference>
<keyword evidence="3" id="KW-1185">Reference proteome</keyword>
<dbReference type="EMBL" id="FJOG01000004">
    <property type="protein sequence ID" value="CZR54166.1"/>
    <property type="molecule type" value="Genomic_DNA"/>
</dbReference>
<dbReference type="Gene3D" id="3.90.79.10">
    <property type="entry name" value="Nucleoside Triphosphate Pyrophosphohydrolase"/>
    <property type="match status" value="1"/>
</dbReference>
<organism evidence="2 3">
    <name type="scientific">Phialocephala subalpina</name>
    <dbReference type="NCBI Taxonomy" id="576137"/>
    <lineage>
        <taxon>Eukaryota</taxon>
        <taxon>Fungi</taxon>
        <taxon>Dikarya</taxon>
        <taxon>Ascomycota</taxon>
        <taxon>Pezizomycotina</taxon>
        <taxon>Leotiomycetes</taxon>
        <taxon>Helotiales</taxon>
        <taxon>Mollisiaceae</taxon>
        <taxon>Phialocephala</taxon>
        <taxon>Phialocephala fortinii species complex</taxon>
    </lineage>
</organism>
<dbReference type="SUPFAM" id="SSF55811">
    <property type="entry name" value="Nudix"/>
    <property type="match status" value="1"/>
</dbReference>
<dbReference type="FunFam" id="3.90.79.10:FF:000019">
    <property type="entry name" value="Thiamin pyrophosphokinase, putative"/>
    <property type="match status" value="1"/>
</dbReference>
<dbReference type="InterPro" id="IPR015797">
    <property type="entry name" value="NUDIX_hydrolase-like_dom_sf"/>
</dbReference>
<protein>
    <submittedName>
        <fullName evidence="2">Related to nudix hydrolase 24</fullName>
    </submittedName>
</protein>
<accession>A0A1L7WN27</accession>
<gene>
    <name evidence="2" type="ORF">PAC_04049</name>
</gene>
<dbReference type="PROSITE" id="PS51462">
    <property type="entry name" value="NUDIX"/>
    <property type="match status" value="1"/>
</dbReference>
<dbReference type="InterPro" id="IPR000086">
    <property type="entry name" value="NUDIX_hydrolase_dom"/>
</dbReference>
<keyword evidence="2" id="KW-0378">Hydrolase</keyword>
<dbReference type="AlphaFoldDB" id="A0A1L7WN27"/>
<dbReference type="OrthoDB" id="10261522at2759"/>
<evidence type="ECO:0000259" key="1">
    <source>
        <dbReference type="PROSITE" id="PS51462"/>
    </source>
</evidence>
<dbReference type="STRING" id="576137.A0A1L7WN27"/>
<feature type="domain" description="Nudix hydrolase" evidence="1">
    <location>
        <begin position="127"/>
        <end position="285"/>
    </location>
</feature>
<name>A0A1L7WN27_9HELO</name>
<dbReference type="PANTHER" id="PTHR13622">
    <property type="entry name" value="THIAMIN PYROPHOSPHOKINASE"/>
    <property type="match status" value="1"/>
</dbReference>
<dbReference type="PANTHER" id="PTHR13622:SF8">
    <property type="entry name" value="THIAMIN PYROPHOSPHOKINASE 1"/>
    <property type="match status" value="1"/>
</dbReference>